<evidence type="ECO:0000313" key="2">
    <source>
        <dbReference type="EMBL" id="CAH0369909.1"/>
    </source>
</evidence>
<evidence type="ECO:0000313" key="3">
    <source>
        <dbReference type="Proteomes" id="UP000789595"/>
    </source>
</evidence>
<gene>
    <name evidence="1" type="ORF">PCAL00307_LOCUS21157</name>
    <name evidence="2" type="ORF">PECAL_2P30540</name>
</gene>
<dbReference type="Proteomes" id="UP000789595">
    <property type="component" value="Unassembled WGS sequence"/>
</dbReference>
<sequence>MDRSTRHRQSEAPRIPLRPELVEFMDVKSLCQYQCCSKACGKDVREANAWSLLAGVQAPRSVKEALESDALSRVRSQTLRRLLADALAEPSQPLRPSQFRDFTFFVRIADGGRMIWEGDLQMASNACIDLTLTNVTSHIKRSGACPKLIDFLAKMNTTSTQDEAALEGITITLIAIRDVDQAMVSIGKFPYYDHADGDGDPDQMFLFTCREALFAVPGFNFEPHLLLETRHDSDGDGELISLRLGVDINSIEAEYDRYVDHLDNSQIQYLLTYLAGVPRTSVRDEALRTIRSWVS</sequence>
<accession>A0A7S4ED25</accession>
<organism evidence="1">
    <name type="scientific">Pelagomonas calceolata</name>
    <dbReference type="NCBI Taxonomy" id="35677"/>
    <lineage>
        <taxon>Eukaryota</taxon>
        <taxon>Sar</taxon>
        <taxon>Stramenopiles</taxon>
        <taxon>Ochrophyta</taxon>
        <taxon>Pelagophyceae</taxon>
        <taxon>Pelagomonadales</taxon>
        <taxon>Pelagomonadaceae</taxon>
        <taxon>Pelagomonas</taxon>
    </lineage>
</organism>
<name>A0A7S4ED25_9STRA</name>
<reference evidence="1" key="1">
    <citation type="submission" date="2021-01" db="EMBL/GenBank/DDBJ databases">
        <authorList>
            <person name="Corre E."/>
            <person name="Pelletier E."/>
            <person name="Niang G."/>
            <person name="Scheremetjew M."/>
            <person name="Finn R."/>
            <person name="Kale V."/>
            <person name="Holt S."/>
            <person name="Cochrane G."/>
            <person name="Meng A."/>
            <person name="Brown T."/>
            <person name="Cohen L."/>
        </authorList>
    </citation>
    <scope>NUCLEOTIDE SEQUENCE</scope>
    <source>
        <strain evidence="1">CCMP1756</strain>
    </source>
</reference>
<dbReference type="AlphaFoldDB" id="A0A7S4ED25"/>
<proteinExistence type="predicted"/>
<protein>
    <submittedName>
        <fullName evidence="1">Uncharacterized protein</fullName>
    </submittedName>
</protein>
<reference evidence="2" key="2">
    <citation type="submission" date="2021-11" db="EMBL/GenBank/DDBJ databases">
        <authorList>
            <consortium name="Genoscope - CEA"/>
            <person name="William W."/>
        </authorList>
    </citation>
    <scope>NUCLEOTIDE SEQUENCE</scope>
</reference>
<keyword evidence="3" id="KW-1185">Reference proteome</keyword>
<dbReference type="EMBL" id="CAKKNE010000002">
    <property type="protein sequence ID" value="CAH0369909.1"/>
    <property type="molecule type" value="Genomic_DNA"/>
</dbReference>
<dbReference type="EMBL" id="HBIW01024539">
    <property type="protein sequence ID" value="CAE0705708.1"/>
    <property type="molecule type" value="Transcribed_RNA"/>
</dbReference>
<evidence type="ECO:0000313" key="1">
    <source>
        <dbReference type="EMBL" id="CAE0705708.1"/>
    </source>
</evidence>